<dbReference type="InterPro" id="IPR015915">
    <property type="entry name" value="Kelch-typ_b-propeller"/>
</dbReference>
<dbReference type="Pfam" id="PF03493">
    <property type="entry name" value="BK_channel_a"/>
    <property type="match status" value="1"/>
</dbReference>
<dbReference type="InterPro" id="IPR003148">
    <property type="entry name" value="RCK_N"/>
</dbReference>
<dbReference type="GO" id="GO:0015271">
    <property type="term" value="F:outward rectifier potassium channel activity"/>
    <property type="evidence" value="ECO:0007669"/>
    <property type="project" value="TreeGrafter"/>
</dbReference>
<dbReference type="Gene3D" id="2.120.10.80">
    <property type="entry name" value="Kelch-type beta propeller"/>
    <property type="match status" value="1"/>
</dbReference>
<keyword evidence="4" id="KW-1003">Cell membrane</keyword>
<keyword evidence="11 15" id="KW-0472">Membrane</keyword>
<comment type="subcellular location">
    <subcellularLocation>
        <location evidence="1">Cell membrane</location>
        <topology evidence="1">Multi-pass membrane protein</topology>
    </subcellularLocation>
</comment>
<feature type="region of interest" description="Disordered" evidence="14">
    <location>
        <begin position="1418"/>
        <end position="1442"/>
    </location>
</feature>
<keyword evidence="10" id="KW-0406">Ion transport</keyword>
<comment type="catalytic activity">
    <reaction evidence="13">
        <text>K(+)(in) = K(+)(out)</text>
        <dbReference type="Rhea" id="RHEA:29463"/>
        <dbReference type="ChEBI" id="CHEBI:29103"/>
    </reaction>
</comment>
<dbReference type="SUPFAM" id="SSF81324">
    <property type="entry name" value="Voltage-gated potassium channels"/>
    <property type="match status" value="1"/>
</dbReference>
<feature type="transmembrane region" description="Helical" evidence="15">
    <location>
        <begin position="511"/>
        <end position="530"/>
    </location>
</feature>
<dbReference type="FunFam" id="3.40.50.720:FF:000011">
    <property type="entry name" value="Potassium channel subfamily T member 1"/>
    <property type="match status" value="1"/>
</dbReference>
<sequence length="1442" mass="162816">MRILSEQGAAFGGTVTDLMKKSGQKSPQESHCPLSPHITCVRSSKRSPQKQLMDTMFIVGGWTPTSASCVVERFDPFYNEWRTMAPMLKRCGDVAVCSLGGMIFTTGGRDDITCVSSVEKYDPSMDVWSREVASLSSPRSGVCVVEMDGFMFALGGFDGAVCTNIVERYDPVLNTWTKIAPMHQHRSGAAATVLDGFIYVMGGTDGDTPLNSEPSMTPPRRSSTAADRVPTETVQRNNSSNTGVILDISTLKMADVDSEVPPLPPRYRFRDLLLGDQSFQNDDRVQVEFYVNENTFKERLKLFFIKNQRSSLRIRLFNLSLKLLTCLLYIIRVSLDDPTNQVTCARKHCTNITDALCSKACGNYTTNLTADPTQINWELIFWVNRRVPVWAIQVTVALISFLQAMLLVYLSYKGNIWEQIFQISFIIEMTNTVPFIITIFWPPLRNIFVPVFLNCWLAKSALENMINDLHRAIQRTHSAMFNQVLILICTLLCLVFTGACGIQHLERAGKTLTLFDALYFCIVTFSTVGYGDVTPRIWPSQLLVVIMICVALVVLPLQFEELAYLWMERQKSGGNYSRHRAQTEKHVVLCVTSLKIDLLMDFLNEFYAHPRLQDYYVVILCPSEMDIQVRRILQIPLWSQRVIYLQGSALKDQDLMRAKMDDAEACFILSSRNEVDRTAADHQTILRAWAVKDFAPNCPLYVQILKPENKFHVKFADHVVCEEEFKYAMLALNCVCPATSTLVTLLVHTSRGQEGQMSPEQWQRTYGRCSGNEVYHIRLMDSKFFGEYDGKSFTYASFHAHKKYGVCLIGTKREENKSILLNPGPRHIMSATDTCYYINITKEENSAFIFKQEEKHSKGLSATGVYDAPSRLPVQSIIASMGTVAIDLQNPDPPADSSKLALPTENGAGSRRPSIAPVLEIADSSAILPCDLLSDPSEDETNQSDEEGAPALECIKGYPPNSPYIGSSPTLCHLLQQKAPFCCLRLDKGCRHNSFEDAKAYGFKNKLIIVSAETAGNGLYNFIVPLRAYYRPRKELNPIVLLLDNPPDNHFLEAICCFPMVYYMAGTIDNLDNLLQCGIIYADNLVVVDKESTMSAEEDYMADAKTIVNVQTMFRLFPSLSIITELTHPSNMRFMQFRAKDCYSLALSKLEKIERDKGSNLAFMFRLPFAAGRVFSISMLDTLLYQSFVKDYMILIARLLLGLDTTPGSGYLCAMKVTEEDLWIRTYGRLFQKLCSSSAEIPIGIYRTESHIFSSSESQVSVEDCEDPRDRRESWKEKTAHRNSTGSDQSEHPLLRKKSMQWARRLSRKNTKPPSRAERINQQRLNLYQRSERQELSELVKNRMKHLGLPTVGYEDVANLTASDVMNRVNLGYLQDEMNDNQNTLSYVLINPPPDTILELNDIVYIIRSDPLAHVPENVPGAPAGAKLRQDYGPETRDETHL</sequence>
<dbReference type="InterPro" id="IPR006652">
    <property type="entry name" value="Kelch_1"/>
</dbReference>
<dbReference type="EMBL" id="JAAMOB010000005">
    <property type="protein sequence ID" value="KAF4112896.1"/>
    <property type="molecule type" value="Genomic_DNA"/>
</dbReference>
<feature type="region of interest" description="Disordered" evidence="14">
    <location>
        <begin position="888"/>
        <end position="914"/>
    </location>
</feature>
<proteinExistence type="predicted"/>
<feature type="domain" description="RCK N-terminal" evidence="16">
    <location>
        <begin position="1005"/>
        <end position="1145"/>
    </location>
</feature>
<dbReference type="PROSITE" id="PS51201">
    <property type="entry name" value="RCK_N"/>
    <property type="match status" value="2"/>
</dbReference>
<dbReference type="PANTHER" id="PTHR10027:SF14">
    <property type="entry name" value="POTASSIUM CHANNEL SUBFAMILY T MEMBER 1"/>
    <property type="match status" value="1"/>
</dbReference>
<feature type="region of interest" description="Disordered" evidence="14">
    <location>
        <begin position="208"/>
        <end position="237"/>
    </location>
</feature>
<keyword evidence="12" id="KW-0407">Ion channel</keyword>
<dbReference type="InterPro" id="IPR036291">
    <property type="entry name" value="NAD(P)-bd_dom_sf"/>
</dbReference>
<keyword evidence="2" id="KW-0880">Kelch repeat</keyword>
<evidence type="ECO:0000256" key="13">
    <source>
        <dbReference type="ARBA" id="ARBA00034430"/>
    </source>
</evidence>
<evidence type="ECO:0000256" key="2">
    <source>
        <dbReference type="ARBA" id="ARBA00022441"/>
    </source>
</evidence>
<feature type="compositionally biased region" description="Polar residues" evidence="14">
    <location>
        <begin position="209"/>
        <end position="225"/>
    </location>
</feature>
<feature type="transmembrane region" description="Helical" evidence="15">
    <location>
        <begin position="484"/>
        <end position="505"/>
    </location>
</feature>
<dbReference type="Proteomes" id="UP000579812">
    <property type="component" value="Unassembled WGS sequence"/>
</dbReference>
<reference evidence="17 18" key="1">
    <citation type="submission" date="2020-04" db="EMBL/GenBank/DDBJ databases">
        <title>Chromosome-level genome assembly of a cyprinid fish Onychostoma macrolepis by integration of Nanopore Sequencing, Bionano and Hi-C technology.</title>
        <authorList>
            <person name="Wang D."/>
        </authorList>
    </citation>
    <scope>NUCLEOTIDE SEQUENCE [LARGE SCALE GENOMIC DNA]</scope>
    <source>
        <strain evidence="17">SWU-2019</strain>
        <tissue evidence="17">Muscle</tissue>
    </source>
</reference>
<evidence type="ECO:0000256" key="6">
    <source>
        <dbReference type="ARBA" id="ARBA00022692"/>
    </source>
</evidence>
<dbReference type="InterPro" id="IPR013099">
    <property type="entry name" value="K_chnl_dom"/>
</dbReference>
<dbReference type="SUPFAM" id="SSF51735">
    <property type="entry name" value="NAD(P)-binding Rossmann-fold domains"/>
    <property type="match status" value="1"/>
</dbReference>
<keyword evidence="6 15" id="KW-0812">Transmembrane</keyword>
<evidence type="ECO:0000256" key="11">
    <source>
        <dbReference type="ARBA" id="ARBA00023136"/>
    </source>
</evidence>
<evidence type="ECO:0000313" key="18">
    <source>
        <dbReference type="Proteomes" id="UP000579812"/>
    </source>
</evidence>
<accession>A0A7J6D116</accession>
<evidence type="ECO:0000256" key="5">
    <source>
        <dbReference type="ARBA" id="ARBA00022538"/>
    </source>
</evidence>
<evidence type="ECO:0000256" key="3">
    <source>
        <dbReference type="ARBA" id="ARBA00022448"/>
    </source>
</evidence>
<evidence type="ECO:0000256" key="1">
    <source>
        <dbReference type="ARBA" id="ARBA00004651"/>
    </source>
</evidence>
<dbReference type="GO" id="GO:0005228">
    <property type="term" value="F:intracellular sodium-activated potassium channel activity"/>
    <property type="evidence" value="ECO:0007669"/>
    <property type="project" value="TreeGrafter"/>
</dbReference>
<evidence type="ECO:0000313" key="17">
    <source>
        <dbReference type="EMBL" id="KAF4112896.1"/>
    </source>
</evidence>
<evidence type="ECO:0000256" key="8">
    <source>
        <dbReference type="ARBA" id="ARBA00022958"/>
    </source>
</evidence>
<dbReference type="SMART" id="SM00612">
    <property type="entry name" value="Kelch"/>
    <property type="match status" value="3"/>
</dbReference>
<evidence type="ECO:0000256" key="14">
    <source>
        <dbReference type="SAM" id="MobiDB-lite"/>
    </source>
</evidence>
<dbReference type="GO" id="GO:0005886">
    <property type="term" value="C:plasma membrane"/>
    <property type="evidence" value="ECO:0007669"/>
    <property type="project" value="UniProtKB-SubCell"/>
</dbReference>
<keyword evidence="5" id="KW-0633">Potassium transport</keyword>
<feature type="compositionally biased region" description="Basic and acidic residues" evidence="14">
    <location>
        <begin position="1268"/>
        <end position="1280"/>
    </location>
</feature>
<evidence type="ECO:0000256" key="4">
    <source>
        <dbReference type="ARBA" id="ARBA00022475"/>
    </source>
</evidence>
<dbReference type="FunFam" id="1.10.287.70:FF:000069">
    <property type="entry name" value="Potassium sodium-activated channel subfamily T member 1"/>
    <property type="match status" value="1"/>
</dbReference>
<keyword evidence="3" id="KW-0813">Transport</keyword>
<feature type="compositionally biased region" description="Basic residues" evidence="14">
    <location>
        <begin position="1295"/>
        <end position="1311"/>
    </location>
</feature>
<dbReference type="SUPFAM" id="SSF117281">
    <property type="entry name" value="Kelch motif"/>
    <property type="match status" value="1"/>
</dbReference>
<keyword evidence="7" id="KW-0631">Potassium channel</keyword>
<keyword evidence="18" id="KW-1185">Reference proteome</keyword>
<evidence type="ECO:0000259" key="16">
    <source>
        <dbReference type="PROSITE" id="PS51201"/>
    </source>
</evidence>
<organism evidence="17 18">
    <name type="scientific">Onychostoma macrolepis</name>
    <dbReference type="NCBI Taxonomy" id="369639"/>
    <lineage>
        <taxon>Eukaryota</taxon>
        <taxon>Metazoa</taxon>
        <taxon>Chordata</taxon>
        <taxon>Craniata</taxon>
        <taxon>Vertebrata</taxon>
        <taxon>Euteleostomi</taxon>
        <taxon>Actinopterygii</taxon>
        <taxon>Neopterygii</taxon>
        <taxon>Teleostei</taxon>
        <taxon>Ostariophysi</taxon>
        <taxon>Cypriniformes</taxon>
        <taxon>Cyprinidae</taxon>
        <taxon>Acrossocheilinae</taxon>
        <taxon>Onychostoma</taxon>
    </lineage>
</organism>
<feature type="transmembrane region" description="Helical" evidence="15">
    <location>
        <begin position="542"/>
        <end position="559"/>
    </location>
</feature>
<dbReference type="PANTHER" id="PTHR10027">
    <property type="entry name" value="CALCIUM-ACTIVATED POTASSIUM CHANNEL ALPHA CHAIN"/>
    <property type="match status" value="1"/>
</dbReference>
<dbReference type="InterPro" id="IPR003929">
    <property type="entry name" value="K_chnl_BK_asu"/>
</dbReference>
<dbReference type="InterPro" id="IPR047871">
    <property type="entry name" value="K_chnl_Slo-like"/>
</dbReference>
<dbReference type="Pfam" id="PF01344">
    <property type="entry name" value="Kelch_1"/>
    <property type="match status" value="3"/>
</dbReference>
<dbReference type="Pfam" id="PF07885">
    <property type="entry name" value="Ion_trans_2"/>
    <property type="match status" value="1"/>
</dbReference>
<feature type="transmembrane region" description="Helical" evidence="15">
    <location>
        <begin position="387"/>
        <end position="408"/>
    </location>
</feature>
<dbReference type="Gene3D" id="3.40.50.720">
    <property type="entry name" value="NAD(P)-binding Rossmann-like Domain"/>
    <property type="match status" value="2"/>
</dbReference>
<gene>
    <name evidence="17" type="ORF">G5714_005441</name>
</gene>
<keyword evidence="9 15" id="KW-1133">Transmembrane helix</keyword>
<dbReference type="Pfam" id="PF22614">
    <property type="entry name" value="Slo-like_RCK"/>
    <property type="match status" value="2"/>
</dbReference>
<evidence type="ECO:0000256" key="12">
    <source>
        <dbReference type="ARBA" id="ARBA00023303"/>
    </source>
</evidence>
<evidence type="ECO:0000256" key="10">
    <source>
        <dbReference type="ARBA" id="ARBA00023065"/>
    </source>
</evidence>
<evidence type="ECO:0000256" key="9">
    <source>
        <dbReference type="ARBA" id="ARBA00022989"/>
    </source>
</evidence>
<evidence type="ECO:0000256" key="15">
    <source>
        <dbReference type="SAM" id="Phobius"/>
    </source>
</evidence>
<dbReference type="Gene3D" id="1.10.287.70">
    <property type="match status" value="1"/>
</dbReference>
<dbReference type="FunFam" id="3.40.50.720:FF:000034">
    <property type="entry name" value="Potassium channel subfamily T member 1"/>
    <property type="match status" value="1"/>
</dbReference>
<comment type="caution">
    <text evidence="17">The sequence shown here is derived from an EMBL/GenBank/DDBJ whole genome shotgun (WGS) entry which is preliminary data.</text>
</comment>
<name>A0A7J6D116_9TELE</name>
<feature type="region of interest" description="Disordered" evidence="14">
    <location>
        <begin position="1259"/>
        <end position="1323"/>
    </location>
</feature>
<evidence type="ECO:0000256" key="7">
    <source>
        <dbReference type="ARBA" id="ARBA00022826"/>
    </source>
</evidence>
<feature type="compositionally biased region" description="Basic and acidic residues" evidence="14">
    <location>
        <begin position="1428"/>
        <end position="1442"/>
    </location>
</feature>
<feature type="domain" description="RCK N-terminal" evidence="16">
    <location>
        <begin position="584"/>
        <end position="720"/>
    </location>
</feature>
<keyword evidence="8" id="KW-0630">Potassium</keyword>
<protein>
    <recommendedName>
        <fullName evidence="16">RCK N-terminal domain-containing protein</fullName>
    </recommendedName>
</protein>